<name>A0A2W1K2Y9_ACIFR</name>
<organism evidence="8 9">
    <name type="scientific">Acidithiobacillus ferrooxidans</name>
    <name type="common">Thiobacillus ferrooxidans</name>
    <dbReference type="NCBI Taxonomy" id="920"/>
    <lineage>
        <taxon>Bacteria</taxon>
        <taxon>Pseudomonadati</taxon>
        <taxon>Pseudomonadota</taxon>
        <taxon>Acidithiobacillia</taxon>
        <taxon>Acidithiobacillales</taxon>
        <taxon>Acidithiobacillaceae</taxon>
        <taxon>Acidithiobacillus</taxon>
    </lineage>
</organism>
<evidence type="ECO:0000313" key="8">
    <source>
        <dbReference type="EMBL" id="PZD81166.1"/>
    </source>
</evidence>
<dbReference type="OrthoDB" id="9801717at2"/>
<reference evidence="8 9" key="1">
    <citation type="submission" date="2018-06" db="EMBL/GenBank/DDBJ databases">
        <title>Draft sequence of Acidithiobacillus ferrooxidans CCM 4253.</title>
        <authorList>
            <person name="Moya-Beltran A."/>
            <person name="Castro M."/>
            <person name="Covarrubias P.C."/>
            <person name="Issotta F."/>
            <person name="Janiczek O."/>
            <person name="Mandl M."/>
            <person name="Kucera J."/>
            <person name="Quatrini R."/>
        </authorList>
    </citation>
    <scope>NUCLEOTIDE SEQUENCE [LARGE SCALE GENOMIC DNA]</scope>
    <source>
        <strain evidence="8 9">CCM 4253</strain>
    </source>
</reference>
<dbReference type="GeneID" id="65281483"/>
<dbReference type="EMBL" id="QKQP01000003">
    <property type="protein sequence ID" value="PZD81166.1"/>
    <property type="molecule type" value="Genomic_DNA"/>
</dbReference>
<evidence type="ECO:0000256" key="4">
    <source>
        <dbReference type="PROSITE-ProRule" id="PRU01248"/>
    </source>
</evidence>
<dbReference type="OMA" id="GDYVGHR"/>
<proteinExistence type="predicted"/>
<dbReference type="Pfam" id="PF02899">
    <property type="entry name" value="Phage_int_SAM_1"/>
    <property type="match status" value="1"/>
</dbReference>
<comment type="caution">
    <text evidence="8">The sequence shown here is derived from an EMBL/GenBank/DDBJ whole genome shotgun (WGS) entry which is preliminary data.</text>
</comment>
<evidence type="ECO:0000259" key="5">
    <source>
        <dbReference type="PROSITE" id="PS51898"/>
    </source>
</evidence>
<dbReference type="Pfam" id="PF00589">
    <property type="entry name" value="Phage_integrase"/>
    <property type="match status" value="1"/>
</dbReference>
<dbReference type="GO" id="GO:0003677">
    <property type="term" value="F:DNA binding"/>
    <property type="evidence" value="ECO:0007669"/>
    <property type="project" value="UniProtKB-UniRule"/>
</dbReference>
<keyword evidence="3" id="KW-0233">DNA recombination</keyword>
<gene>
    <name evidence="8" type="ORF">DN052_08535</name>
    <name evidence="7" type="ORF">DN052_14010</name>
</gene>
<evidence type="ECO:0000313" key="9">
    <source>
        <dbReference type="Proteomes" id="UP000248886"/>
    </source>
</evidence>
<accession>A0A2W1K2Y9</accession>
<dbReference type="InterPro" id="IPR004107">
    <property type="entry name" value="Integrase_SAM-like_N"/>
</dbReference>
<dbReference type="RefSeq" id="WP_012535982.1">
    <property type="nucleotide sequence ID" value="NZ_AP025160.1"/>
</dbReference>
<evidence type="ECO:0000313" key="7">
    <source>
        <dbReference type="EMBL" id="PZD80192.1"/>
    </source>
</evidence>
<dbReference type="GO" id="GO:0006310">
    <property type="term" value="P:DNA recombination"/>
    <property type="evidence" value="ECO:0007669"/>
    <property type="project" value="UniProtKB-KW"/>
</dbReference>
<feature type="domain" description="Tyr recombinase" evidence="5">
    <location>
        <begin position="224"/>
        <end position="407"/>
    </location>
</feature>
<keyword evidence="2 4" id="KW-0238">DNA-binding</keyword>
<dbReference type="GO" id="GO:0015074">
    <property type="term" value="P:DNA integration"/>
    <property type="evidence" value="ECO:0007669"/>
    <property type="project" value="UniProtKB-KW"/>
</dbReference>
<dbReference type="PANTHER" id="PTHR30349:SF90">
    <property type="entry name" value="TYROSINE RECOMBINASE XERD"/>
    <property type="match status" value="1"/>
</dbReference>
<dbReference type="Proteomes" id="UP000248886">
    <property type="component" value="Unassembled WGS sequence"/>
</dbReference>
<dbReference type="InterPro" id="IPR010998">
    <property type="entry name" value="Integrase_recombinase_N"/>
</dbReference>
<dbReference type="InterPro" id="IPR013762">
    <property type="entry name" value="Integrase-like_cat_sf"/>
</dbReference>
<evidence type="ECO:0000256" key="3">
    <source>
        <dbReference type="ARBA" id="ARBA00023172"/>
    </source>
</evidence>
<keyword evidence="1" id="KW-0229">DNA integration</keyword>
<dbReference type="PANTHER" id="PTHR30349">
    <property type="entry name" value="PHAGE INTEGRASE-RELATED"/>
    <property type="match status" value="1"/>
</dbReference>
<evidence type="ECO:0000259" key="6">
    <source>
        <dbReference type="PROSITE" id="PS51900"/>
    </source>
</evidence>
<dbReference type="EMBL" id="QKQP01000010">
    <property type="protein sequence ID" value="PZD80192.1"/>
    <property type="molecule type" value="Genomic_DNA"/>
</dbReference>
<feature type="domain" description="Core-binding (CB)" evidence="6">
    <location>
        <begin position="116"/>
        <end position="201"/>
    </location>
</feature>
<dbReference type="InterPro" id="IPR044068">
    <property type="entry name" value="CB"/>
</dbReference>
<protein>
    <submittedName>
        <fullName evidence="8">Integrase</fullName>
    </submittedName>
</protein>
<dbReference type="InterPro" id="IPR002104">
    <property type="entry name" value="Integrase_catalytic"/>
</dbReference>
<dbReference type="AlphaFoldDB" id="A0A2W1K2Y9"/>
<evidence type="ECO:0000256" key="2">
    <source>
        <dbReference type="ARBA" id="ARBA00023125"/>
    </source>
</evidence>
<dbReference type="Gene3D" id="1.10.443.10">
    <property type="entry name" value="Intergrase catalytic core"/>
    <property type="match status" value="1"/>
</dbReference>
<dbReference type="SUPFAM" id="SSF56349">
    <property type="entry name" value="DNA breaking-rejoining enzymes"/>
    <property type="match status" value="1"/>
</dbReference>
<dbReference type="PROSITE" id="PS51898">
    <property type="entry name" value="TYR_RECOMBINASE"/>
    <property type="match status" value="1"/>
</dbReference>
<dbReference type="InterPro" id="IPR011010">
    <property type="entry name" value="DNA_brk_join_enz"/>
</dbReference>
<dbReference type="InterPro" id="IPR050090">
    <property type="entry name" value="Tyrosine_recombinase_XerCD"/>
</dbReference>
<sequence length="414" mass="46208">MMEVLIKRPTTLARYLGAPLAEERDNFLKHCAQVGYSPSMLKKISWVIWAVAEYIGIDHGKVTMQDIRIAVDHRTRFKRQSTQTKESKSTRQMFIHFATEWARHMGCLGQAAKPQDSFAVQIGIFARHMREERGLSPVTIATRCERLGWFFAGLNPPRGTLDAITICDLDAFVELKGQQGWTRASLGSLASSLRSFFAFAEARGWCAKGLTATIESPRLYTREGIPEGPGWEDVQRLLVSTAGDHPVDIRDRAILMLLALYGLRRGEVAALQLEHLDWDGDKICVVRPKQRIAQRYPLLPSVGEAIVRYLRDVRPQCEHRALFLTIGAPMRPLSAESISHVARARLNQLGLTLSPRGAHCLRHACASHLLSSGFSLKQIGDHLGHRNANSALSYTKVDLTGLRQVAEFDLGGLL</sequence>
<dbReference type="Gene3D" id="1.10.150.130">
    <property type="match status" value="1"/>
</dbReference>
<evidence type="ECO:0000256" key="1">
    <source>
        <dbReference type="ARBA" id="ARBA00022908"/>
    </source>
</evidence>
<dbReference type="PROSITE" id="PS51900">
    <property type="entry name" value="CB"/>
    <property type="match status" value="1"/>
</dbReference>